<dbReference type="SUPFAM" id="SSF51182">
    <property type="entry name" value="RmlC-like cupins"/>
    <property type="match status" value="1"/>
</dbReference>
<dbReference type="Proteomes" id="UP000198727">
    <property type="component" value="Unassembled WGS sequence"/>
</dbReference>
<gene>
    <name evidence="2" type="ORF">SAMN05421810_107160</name>
</gene>
<keyword evidence="3" id="KW-1185">Reference proteome</keyword>
<dbReference type="PANTHER" id="PTHR31189">
    <property type="entry name" value="OS03G0336100 PROTEIN-RELATED"/>
    <property type="match status" value="1"/>
</dbReference>
<dbReference type="InterPro" id="IPR011051">
    <property type="entry name" value="RmlC_Cupin_sf"/>
</dbReference>
<dbReference type="Gene3D" id="2.60.120.10">
    <property type="entry name" value="Jelly Rolls"/>
    <property type="match status" value="1"/>
</dbReference>
<reference evidence="3" key="1">
    <citation type="submission" date="2016-10" db="EMBL/GenBank/DDBJ databases">
        <authorList>
            <person name="Varghese N."/>
            <person name="Submissions S."/>
        </authorList>
    </citation>
    <scope>NUCLEOTIDE SEQUENCE [LARGE SCALE GENOMIC DNA]</scope>
    <source>
        <strain evidence="3">CGMCC 4.5579</strain>
    </source>
</reference>
<dbReference type="STRING" id="587909.SAMN05421810_107160"/>
<feature type="domain" description="Cupin type-1" evidence="1">
    <location>
        <begin position="10"/>
        <end position="161"/>
    </location>
</feature>
<dbReference type="PANTHER" id="PTHR31189:SF2">
    <property type="entry name" value="RMLC-LIKE CUPINS SUPERFAMILY PROTEIN"/>
    <property type="match status" value="1"/>
</dbReference>
<dbReference type="AlphaFoldDB" id="A0A1I5YH90"/>
<evidence type="ECO:0000313" key="3">
    <source>
        <dbReference type="Proteomes" id="UP000198727"/>
    </source>
</evidence>
<dbReference type="EMBL" id="FOWW01000007">
    <property type="protein sequence ID" value="SFQ43568.1"/>
    <property type="molecule type" value="Genomic_DNA"/>
</dbReference>
<evidence type="ECO:0000259" key="1">
    <source>
        <dbReference type="SMART" id="SM00835"/>
    </source>
</evidence>
<dbReference type="SMART" id="SM00835">
    <property type="entry name" value="Cupin_1"/>
    <property type="match status" value="1"/>
</dbReference>
<organism evidence="2 3">
    <name type="scientific">Amycolatopsis arida</name>
    <dbReference type="NCBI Taxonomy" id="587909"/>
    <lineage>
        <taxon>Bacteria</taxon>
        <taxon>Bacillati</taxon>
        <taxon>Actinomycetota</taxon>
        <taxon>Actinomycetes</taxon>
        <taxon>Pseudonocardiales</taxon>
        <taxon>Pseudonocardiaceae</taxon>
        <taxon>Amycolatopsis</taxon>
    </lineage>
</organism>
<dbReference type="PROSITE" id="PS00725">
    <property type="entry name" value="GERMIN"/>
    <property type="match status" value="1"/>
</dbReference>
<proteinExistence type="predicted"/>
<dbReference type="GO" id="GO:0030145">
    <property type="term" value="F:manganese ion binding"/>
    <property type="evidence" value="ECO:0007669"/>
    <property type="project" value="InterPro"/>
</dbReference>
<dbReference type="InterPro" id="IPR014710">
    <property type="entry name" value="RmlC-like_jellyroll"/>
</dbReference>
<evidence type="ECO:0000313" key="2">
    <source>
        <dbReference type="EMBL" id="SFQ43568.1"/>
    </source>
</evidence>
<dbReference type="InterPro" id="IPR050253">
    <property type="entry name" value="Seed_Storage-Functional"/>
</dbReference>
<sequence>MTDSRGRFLFPLGASEPNQFPGGWLRGAHDGNFPVLAGQNGSVYRLRLEVGGIREPHWHPTAWELTYVLAGRARWTILGTHPDGAYQREEFTAAVGDLVFVPQGFFHYFENAGIADPLDVLVVFNTSTREPSDDIGILGSVNALPRDVLAAVFGVPESALAGLPTGVEPVVITRRR</sequence>
<name>A0A1I5YH90_9PSEU</name>
<accession>A0A1I5YH90</accession>
<dbReference type="RefSeq" id="WP_092532609.1">
    <property type="nucleotide sequence ID" value="NZ_FOWW01000007.1"/>
</dbReference>
<dbReference type="CDD" id="cd20306">
    <property type="entry name" value="cupin_OxDC-like"/>
    <property type="match status" value="1"/>
</dbReference>
<dbReference type="OrthoDB" id="1973590at2"/>
<protein>
    <submittedName>
        <fullName evidence="2">Oxalate decarboxylase</fullName>
    </submittedName>
</protein>
<dbReference type="Pfam" id="PF00190">
    <property type="entry name" value="Cupin_1"/>
    <property type="match status" value="1"/>
</dbReference>
<dbReference type="InterPro" id="IPR019780">
    <property type="entry name" value="Germin_Mn-BS"/>
</dbReference>
<dbReference type="InterPro" id="IPR006045">
    <property type="entry name" value="Cupin_1"/>
</dbReference>